<evidence type="ECO:0000259" key="11">
    <source>
        <dbReference type="Pfam" id="PF01478"/>
    </source>
</evidence>
<comment type="caution">
    <text evidence="13">The sequence shown here is derived from an EMBL/GenBank/DDBJ whole genome shotgun (WGS) entry which is preliminary data.</text>
</comment>
<feature type="domain" description="Prepilin type IV endopeptidase peptidase" evidence="11">
    <location>
        <begin position="110"/>
        <end position="216"/>
    </location>
</feature>
<dbReference type="GO" id="GO:0006465">
    <property type="term" value="P:signal peptide processing"/>
    <property type="evidence" value="ECO:0007669"/>
    <property type="project" value="TreeGrafter"/>
</dbReference>
<feature type="transmembrane region" description="Helical" evidence="10">
    <location>
        <begin position="232"/>
        <end position="252"/>
    </location>
</feature>
<evidence type="ECO:0000256" key="5">
    <source>
        <dbReference type="ARBA" id="ARBA00022692"/>
    </source>
</evidence>
<dbReference type="InterPro" id="IPR000045">
    <property type="entry name" value="Prepilin_IV_endopep_pep"/>
</dbReference>
<dbReference type="InterPro" id="IPR050882">
    <property type="entry name" value="Prepilin_peptidase/N-MTase"/>
</dbReference>
<feature type="transmembrane region" description="Helical" evidence="10">
    <location>
        <begin position="189"/>
        <end position="220"/>
    </location>
</feature>
<comment type="subcellular location">
    <subcellularLocation>
        <location evidence="1">Cell inner membrane</location>
        <topology evidence="1">Multi-pass membrane protein</topology>
    </subcellularLocation>
    <subcellularLocation>
        <location evidence="9">Cell membrane</location>
        <topology evidence="9">Multi-pass membrane protein</topology>
    </subcellularLocation>
</comment>
<evidence type="ECO:0000256" key="1">
    <source>
        <dbReference type="ARBA" id="ARBA00004429"/>
    </source>
</evidence>
<keyword evidence="9" id="KW-0489">Methyltransferase</keyword>
<dbReference type="GO" id="GO:0032259">
    <property type="term" value="P:methylation"/>
    <property type="evidence" value="ECO:0007669"/>
    <property type="project" value="UniProtKB-KW"/>
</dbReference>
<dbReference type="EMBL" id="AAHDIV010000049">
    <property type="protein sequence ID" value="EBU8136837.1"/>
    <property type="molecule type" value="Genomic_DNA"/>
</dbReference>
<comment type="similarity">
    <text evidence="2 8">Belongs to the peptidase A24 family.</text>
</comment>
<evidence type="ECO:0000256" key="6">
    <source>
        <dbReference type="ARBA" id="ARBA00022989"/>
    </source>
</evidence>
<evidence type="ECO:0000256" key="8">
    <source>
        <dbReference type="RuleBase" id="RU003793"/>
    </source>
</evidence>
<keyword evidence="9" id="KW-0645">Protease</keyword>
<evidence type="ECO:0000256" key="7">
    <source>
        <dbReference type="ARBA" id="ARBA00023136"/>
    </source>
</evidence>
<evidence type="ECO:0000256" key="3">
    <source>
        <dbReference type="ARBA" id="ARBA00022475"/>
    </source>
</evidence>
<dbReference type="GO" id="GO:0005886">
    <property type="term" value="C:plasma membrane"/>
    <property type="evidence" value="ECO:0007669"/>
    <property type="project" value="UniProtKB-SubCell"/>
</dbReference>
<dbReference type="PANTHER" id="PTHR30487:SF0">
    <property type="entry name" value="PREPILIN LEADER PEPTIDASE_N-METHYLTRANSFERASE-RELATED"/>
    <property type="match status" value="1"/>
</dbReference>
<feature type="transmembrane region" description="Helical" evidence="10">
    <location>
        <begin position="133"/>
        <end position="152"/>
    </location>
</feature>
<dbReference type="Pfam" id="PF06750">
    <property type="entry name" value="A24_N_bact"/>
    <property type="match status" value="1"/>
</dbReference>
<accession>A0A5V6NK54</accession>
<evidence type="ECO:0000313" key="13">
    <source>
        <dbReference type="EMBL" id="EBU8136837.1"/>
    </source>
</evidence>
<keyword evidence="3" id="KW-1003">Cell membrane</keyword>
<keyword evidence="9" id="KW-0378">Hydrolase</keyword>
<feature type="domain" description="Prepilin peptidase A24 N-terminal" evidence="12">
    <location>
        <begin position="10"/>
        <end position="95"/>
    </location>
</feature>
<dbReference type="PRINTS" id="PR00864">
    <property type="entry name" value="PREPILNPTASE"/>
</dbReference>
<feature type="transmembrane region" description="Helical" evidence="10">
    <location>
        <begin position="158"/>
        <end position="177"/>
    </location>
</feature>
<feature type="transmembrane region" description="Helical" evidence="10">
    <location>
        <begin position="102"/>
        <end position="121"/>
    </location>
</feature>
<evidence type="ECO:0000256" key="9">
    <source>
        <dbReference type="RuleBase" id="RU003794"/>
    </source>
</evidence>
<comment type="function">
    <text evidence="9">Plays an essential role in type IV pili and type II pseudopili formation by proteolytically removing the leader sequence from substrate proteins and subsequently monomethylating the alpha-amino group of the newly exposed N-terminal phenylalanine.</text>
</comment>
<evidence type="ECO:0000256" key="4">
    <source>
        <dbReference type="ARBA" id="ARBA00022519"/>
    </source>
</evidence>
<dbReference type="GO" id="GO:0008168">
    <property type="term" value="F:methyltransferase activity"/>
    <property type="evidence" value="ECO:0007669"/>
    <property type="project" value="UniProtKB-KW"/>
</dbReference>
<dbReference type="InterPro" id="IPR010627">
    <property type="entry name" value="Prepilin_pept_A24_N"/>
</dbReference>
<organism evidence="13">
    <name type="scientific">Salmonella enterica subsp. enterica serovar Poona</name>
    <dbReference type="NCBI Taxonomy" id="436295"/>
    <lineage>
        <taxon>Bacteria</taxon>
        <taxon>Pseudomonadati</taxon>
        <taxon>Pseudomonadota</taxon>
        <taxon>Gammaproteobacteria</taxon>
        <taxon>Enterobacterales</taxon>
        <taxon>Enterobacteriaceae</taxon>
        <taxon>Salmonella</taxon>
    </lineage>
</organism>
<proteinExistence type="inferred from homology"/>
<keyword evidence="9" id="KW-0511">Multifunctional enzyme</keyword>
<keyword evidence="6 10" id="KW-1133">Transmembrane helix</keyword>
<dbReference type="Pfam" id="PF01478">
    <property type="entry name" value="Peptidase_A24"/>
    <property type="match status" value="1"/>
</dbReference>
<evidence type="ECO:0000259" key="12">
    <source>
        <dbReference type="Pfam" id="PF06750"/>
    </source>
</evidence>
<dbReference type="EC" id="3.4.23.43" evidence="9"/>
<keyword evidence="7 10" id="KW-0472">Membrane</keyword>
<gene>
    <name evidence="13" type="ORF">DLM27_24800</name>
</gene>
<evidence type="ECO:0000256" key="2">
    <source>
        <dbReference type="ARBA" id="ARBA00005801"/>
    </source>
</evidence>
<feature type="transmembrane region" description="Helical" evidence="10">
    <location>
        <begin position="6"/>
        <end position="27"/>
    </location>
</feature>
<dbReference type="InterPro" id="IPR014032">
    <property type="entry name" value="Peptidase_A24A_bac"/>
</dbReference>
<keyword evidence="9" id="KW-0808">Transferase</keyword>
<evidence type="ECO:0000256" key="10">
    <source>
        <dbReference type="SAM" id="Phobius"/>
    </source>
</evidence>
<protein>
    <recommendedName>
        <fullName evidence="9">Prepilin leader peptidase/N-methyltransferase</fullName>
        <ecNumber evidence="9">2.1.1.-</ecNumber>
        <ecNumber evidence="9">3.4.23.43</ecNumber>
    </recommendedName>
</protein>
<dbReference type="GO" id="GO:0004190">
    <property type="term" value="F:aspartic-type endopeptidase activity"/>
    <property type="evidence" value="ECO:0007669"/>
    <property type="project" value="UniProtKB-EC"/>
</dbReference>
<keyword evidence="4" id="KW-0997">Cell inner membrane</keyword>
<dbReference type="PANTHER" id="PTHR30487">
    <property type="entry name" value="TYPE 4 PREPILIN-LIKE PROTEINS LEADER PEPTIDE-PROCESSING ENZYME"/>
    <property type="match status" value="1"/>
</dbReference>
<dbReference type="Gene3D" id="1.20.120.1220">
    <property type="match status" value="1"/>
</dbReference>
<keyword evidence="5 9" id="KW-0812">Transmembrane</keyword>
<name>A0A5V6NK54_SALET</name>
<comment type="catalytic activity">
    <reaction evidence="9">
        <text>Typically cleaves a -Gly-|-Phe- bond to release an N-terminal, basic peptide of 5-8 residues from type IV prepilin, and then N-methylates the new N-terminal amino group, the methyl donor being S-adenosyl-L-methionine.</text>
        <dbReference type="EC" id="3.4.23.43"/>
    </reaction>
</comment>
<reference evidence="13" key="1">
    <citation type="submission" date="2018-05" db="EMBL/GenBank/DDBJ databases">
        <authorList>
            <person name="Ashton P.M."/>
            <person name="Dallman T."/>
            <person name="Nair S."/>
            <person name="De Pinna E."/>
            <person name="Peters T."/>
            <person name="Grant K."/>
        </authorList>
    </citation>
    <scope>NUCLEOTIDE SEQUENCE [LARGE SCALE GENOMIC DNA]</scope>
    <source>
        <strain evidence="13">127535</strain>
    </source>
</reference>
<dbReference type="AlphaFoldDB" id="A0A5V6NK54"/>
<dbReference type="Proteomes" id="UP000839895">
    <property type="component" value="Unassembled WGS sequence"/>
</dbReference>
<feature type="transmembrane region" description="Helical" evidence="10">
    <location>
        <begin position="69"/>
        <end position="90"/>
    </location>
</feature>
<sequence>MFFWLVIVFVSTVVGSFLNVVICRLPLILSGRTDISLSFPSSHCPLCGNLLKKRHIIPVLSYLYYKGKCAWCGGCISLRYPVVEILVVLLSVLGWERFCPDYYLFIGWFIISVFSVTVSFIDLDTKKIPDVLTWSLLIIGIVFNLNSGFVSLEESVSSAIFVFILLHLFSSIMSWACKKQAIGGGDIKFFSAIAAWFGISCIPFIVFSSSLMTLIAIFIVKSKDGGNLSGMKIPFAPGISLAVALYVLGVYADPFSMDMHPFFL</sequence>
<dbReference type="EC" id="2.1.1.-" evidence="9"/>